<dbReference type="EMBL" id="WHPF01000002">
    <property type="protein sequence ID" value="NNV54525.1"/>
    <property type="molecule type" value="Genomic_DNA"/>
</dbReference>
<dbReference type="Proteomes" id="UP000598971">
    <property type="component" value="Unassembled WGS sequence"/>
</dbReference>
<dbReference type="InterPro" id="IPR046109">
    <property type="entry name" value="DUF6046"/>
</dbReference>
<evidence type="ECO:0000259" key="1">
    <source>
        <dbReference type="Pfam" id="PF19512"/>
    </source>
</evidence>
<gene>
    <name evidence="2" type="ORF">GD597_03565</name>
</gene>
<comment type="caution">
    <text evidence="2">The sequence shown here is derived from an EMBL/GenBank/DDBJ whole genome shotgun (WGS) entry which is preliminary data.</text>
</comment>
<evidence type="ECO:0000313" key="2">
    <source>
        <dbReference type="EMBL" id="NNV54525.1"/>
    </source>
</evidence>
<dbReference type="Pfam" id="PF19512">
    <property type="entry name" value="DUF6046"/>
    <property type="match status" value="1"/>
</dbReference>
<reference evidence="2" key="1">
    <citation type="submission" date="2019-10" db="EMBL/GenBank/DDBJ databases">
        <title>Draft genome sequence of Panacibacter sp. KCS-6.</title>
        <authorList>
            <person name="Yim K.J."/>
        </authorList>
    </citation>
    <scope>NUCLEOTIDE SEQUENCE</scope>
    <source>
        <strain evidence="2">KCS-6</strain>
    </source>
</reference>
<organism evidence="2 3">
    <name type="scientific">Limnovirga soli</name>
    <dbReference type="NCBI Taxonomy" id="2656915"/>
    <lineage>
        <taxon>Bacteria</taxon>
        <taxon>Pseudomonadati</taxon>
        <taxon>Bacteroidota</taxon>
        <taxon>Chitinophagia</taxon>
        <taxon>Chitinophagales</taxon>
        <taxon>Chitinophagaceae</taxon>
        <taxon>Limnovirga</taxon>
    </lineage>
</organism>
<dbReference type="AlphaFoldDB" id="A0A8J8FAK3"/>
<dbReference type="RefSeq" id="WP_171606442.1">
    <property type="nucleotide sequence ID" value="NZ_WHPF01000002.1"/>
</dbReference>
<name>A0A8J8FAK3_9BACT</name>
<accession>A0A8J8FAK3</accession>
<proteinExistence type="predicted"/>
<evidence type="ECO:0000313" key="3">
    <source>
        <dbReference type="Proteomes" id="UP000598971"/>
    </source>
</evidence>
<sequence>MSNTGTILEAVNAGIENVPKLITGDVTPQSLLNRYQFTLQAFGMDKVRAKIYNAGKALQPTENKNTYQPNEIADTEFAMTTNASGKALISALGTPVFCDMILMSQDGTQQLQLLWVLADVAMTRNIVKTTINGRNGTVKEYISNGDYIVTLRGAFSSTFTRTYPKAQVEQLVKLCELPEPLKVVSEYLLLFNIHNLVVEDYSMGQIEGTPNLQRFEIKCSSDEPLILRKKQNV</sequence>
<keyword evidence="3" id="KW-1185">Reference proteome</keyword>
<protein>
    <recommendedName>
        <fullName evidence="1">DUF6046 domain-containing protein</fullName>
    </recommendedName>
</protein>
<feature type="domain" description="DUF6046" evidence="1">
    <location>
        <begin position="117"/>
        <end position="230"/>
    </location>
</feature>